<protein>
    <recommendedName>
        <fullName evidence="2">feruloyl esterase</fullName>
        <ecNumber evidence="2">3.1.1.73</ecNumber>
    </recommendedName>
</protein>
<organism evidence="11 12">
    <name type="scientific">Mycena rosella</name>
    <name type="common">Pink bonnet</name>
    <name type="synonym">Agaricus rosellus</name>
    <dbReference type="NCBI Taxonomy" id="1033263"/>
    <lineage>
        <taxon>Eukaryota</taxon>
        <taxon>Fungi</taxon>
        <taxon>Dikarya</taxon>
        <taxon>Basidiomycota</taxon>
        <taxon>Agaricomycotina</taxon>
        <taxon>Agaricomycetes</taxon>
        <taxon>Agaricomycetidae</taxon>
        <taxon>Agaricales</taxon>
        <taxon>Marasmiineae</taxon>
        <taxon>Mycenaceae</taxon>
        <taxon>Mycena</taxon>
    </lineage>
</organism>
<keyword evidence="4" id="KW-0858">Xylan degradation</keyword>
<keyword evidence="5 10" id="KW-0732">Signal</keyword>
<dbReference type="Proteomes" id="UP001221757">
    <property type="component" value="Unassembled WGS sequence"/>
</dbReference>
<dbReference type="GO" id="GO:0005576">
    <property type="term" value="C:extracellular region"/>
    <property type="evidence" value="ECO:0007669"/>
    <property type="project" value="UniProtKB-SubCell"/>
</dbReference>
<evidence type="ECO:0000313" key="12">
    <source>
        <dbReference type="Proteomes" id="UP001221757"/>
    </source>
</evidence>
<evidence type="ECO:0000256" key="3">
    <source>
        <dbReference type="ARBA" id="ARBA00022525"/>
    </source>
</evidence>
<keyword evidence="7" id="KW-0119">Carbohydrate metabolism</keyword>
<dbReference type="PROSITE" id="PS51257">
    <property type="entry name" value="PROKAR_LIPOPROTEIN"/>
    <property type="match status" value="1"/>
</dbReference>
<feature type="signal peptide" evidence="10">
    <location>
        <begin position="1"/>
        <end position="24"/>
    </location>
</feature>
<keyword evidence="8" id="KW-0624">Polysaccharide degradation</keyword>
<dbReference type="Gene3D" id="3.40.50.1820">
    <property type="entry name" value="alpha/beta hydrolase"/>
    <property type="match status" value="1"/>
</dbReference>
<evidence type="ECO:0000256" key="5">
    <source>
        <dbReference type="ARBA" id="ARBA00022729"/>
    </source>
</evidence>
<evidence type="ECO:0000256" key="6">
    <source>
        <dbReference type="ARBA" id="ARBA00022801"/>
    </source>
</evidence>
<sequence length="320" mass="34471">MLLKYTSLLIFLSPVLVLSSGCNSTVSWTFDSSGHSNQTLGNRSFLVHIPAEYNPTTTPAYPVVLSFHGYGKDDQHQEDITGFSTDGYVIDGKGIIAVYPLAAYGLGKHKKPVRVWAGASYSPQDVDDFEFVNQIIDSLQPNLCIDPKRIYASGISNGGGFVNLLACTPVMVVKFAAFAPVAAALYPGTHPFTDCTPGRKIPLINIHGTDDDTVPYDGSSDTTNPAGPSASFFLMPRAPNVKVSFSIDDLPSIPAWIDAWVVRNGCDAGAPTDVSEPYDDVVETTWQCGVTNDTMVKAFVIEGGTHRWPTADHSFDATPE</sequence>
<gene>
    <name evidence="11" type="ORF">B0H17DRAFT_1335333</name>
</gene>
<dbReference type="InterPro" id="IPR043595">
    <property type="entry name" value="FaeB/C/D"/>
</dbReference>
<feature type="chain" id="PRO_5042198322" description="feruloyl esterase" evidence="10">
    <location>
        <begin position="25"/>
        <end position="320"/>
    </location>
</feature>
<evidence type="ECO:0000256" key="2">
    <source>
        <dbReference type="ARBA" id="ARBA00013091"/>
    </source>
</evidence>
<name>A0AAD7D018_MYCRO</name>
<keyword evidence="6 11" id="KW-0378">Hydrolase</keyword>
<evidence type="ECO:0000256" key="10">
    <source>
        <dbReference type="SAM" id="SignalP"/>
    </source>
</evidence>
<dbReference type="EC" id="3.1.1.73" evidence="2"/>
<dbReference type="GO" id="GO:0030600">
    <property type="term" value="F:feruloyl esterase activity"/>
    <property type="evidence" value="ECO:0007669"/>
    <property type="project" value="UniProtKB-EC"/>
</dbReference>
<dbReference type="PANTHER" id="PTHR38050:SF2">
    <property type="entry name" value="FERULOYL ESTERASE C-RELATED"/>
    <property type="match status" value="1"/>
</dbReference>
<dbReference type="GO" id="GO:0045493">
    <property type="term" value="P:xylan catabolic process"/>
    <property type="evidence" value="ECO:0007669"/>
    <property type="project" value="UniProtKB-KW"/>
</dbReference>
<keyword evidence="3" id="KW-0964">Secreted</keyword>
<comment type="catalytic activity">
    <reaction evidence="9">
        <text>feruloyl-polysaccharide + H2O = ferulate + polysaccharide.</text>
        <dbReference type="EC" id="3.1.1.73"/>
    </reaction>
</comment>
<dbReference type="PANTHER" id="PTHR38050">
    <property type="match status" value="1"/>
</dbReference>
<evidence type="ECO:0000256" key="8">
    <source>
        <dbReference type="ARBA" id="ARBA00023326"/>
    </source>
</evidence>
<comment type="caution">
    <text evidence="11">The sequence shown here is derived from an EMBL/GenBank/DDBJ whole genome shotgun (WGS) entry which is preliminary data.</text>
</comment>
<accession>A0AAD7D018</accession>
<evidence type="ECO:0000313" key="11">
    <source>
        <dbReference type="EMBL" id="KAJ7672119.1"/>
    </source>
</evidence>
<proteinExistence type="predicted"/>
<keyword evidence="12" id="KW-1185">Reference proteome</keyword>
<evidence type="ECO:0000256" key="9">
    <source>
        <dbReference type="ARBA" id="ARBA00034075"/>
    </source>
</evidence>
<evidence type="ECO:0000256" key="1">
    <source>
        <dbReference type="ARBA" id="ARBA00004613"/>
    </source>
</evidence>
<dbReference type="AlphaFoldDB" id="A0AAD7D018"/>
<evidence type="ECO:0000256" key="7">
    <source>
        <dbReference type="ARBA" id="ARBA00023277"/>
    </source>
</evidence>
<comment type="subcellular location">
    <subcellularLocation>
        <location evidence="1">Secreted</location>
    </subcellularLocation>
</comment>
<dbReference type="InterPro" id="IPR029058">
    <property type="entry name" value="AB_hydrolase_fold"/>
</dbReference>
<reference evidence="11" key="1">
    <citation type="submission" date="2023-03" db="EMBL/GenBank/DDBJ databases">
        <title>Massive genome expansion in bonnet fungi (Mycena s.s.) driven by repeated elements and novel gene families across ecological guilds.</title>
        <authorList>
            <consortium name="Lawrence Berkeley National Laboratory"/>
            <person name="Harder C.B."/>
            <person name="Miyauchi S."/>
            <person name="Viragh M."/>
            <person name="Kuo A."/>
            <person name="Thoen E."/>
            <person name="Andreopoulos B."/>
            <person name="Lu D."/>
            <person name="Skrede I."/>
            <person name="Drula E."/>
            <person name="Henrissat B."/>
            <person name="Morin E."/>
            <person name="Kohler A."/>
            <person name="Barry K."/>
            <person name="LaButti K."/>
            <person name="Morin E."/>
            <person name="Salamov A."/>
            <person name="Lipzen A."/>
            <person name="Mereny Z."/>
            <person name="Hegedus B."/>
            <person name="Baldrian P."/>
            <person name="Stursova M."/>
            <person name="Weitz H."/>
            <person name="Taylor A."/>
            <person name="Grigoriev I.V."/>
            <person name="Nagy L.G."/>
            <person name="Martin F."/>
            <person name="Kauserud H."/>
        </authorList>
    </citation>
    <scope>NUCLEOTIDE SEQUENCE</scope>
    <source>
        <strain evidence="11">CBHHK067</strain>
    </source>
</reference>
<evidence type="ECO:0000256" key="4">
    <source>
        <dbReference type="ARBA" id="ARBA00022651"/>
    </source>
</evidence>
<dbReference type="EMBL" id="JARKIE010000168">
    <property type="protein sequence ID" value="KAJ7672119.1"/>
    <property type="molecule type" value="Genomic_DNA"/>
</dbReference>
<dbReference type="SUPFAM" id="SSF53474">
    <property type="entry name" value="alpha/beta-Hydrolases"/>
    <property type="match status" value="1"/>
</dbReference>